<proteinExistence type="inferred from homology"/>
<dbReference type="GO" id="GO:0005737">
    <property type="term" value="C:cytoplasm"/>
    <property type="evidence" value="ECO:0007669"/>
    <property type="project" value="UniProtKB-SubCell"/>
</dbReference>
<dbReference type="GO" id="GO:0009378">
    <property type="term" value="F:four-way junction helicase activity"/>
    <property type="evidence" value="ECO:0007669"/>
    <property type="project" value="InterPro"/>
</dbReference>
<organism evidence="9 10">
    <name type="scientific">Corynebacterium urealyticum</name>
    <dbReference type="NCBI Taxonomy" id="43771"/>
    <lineage>
        <taxon>Bacteria</taxon>
        <taxon>Bacillati</taxon>
        <taxon>Actinomycetota</taxon>
        <taxon>Actinomycetes</taxon>
        <taxon>Mycobacteriales</taxon>
        <taxon>Corynebacteriaceae</taxon>
        <taxon>Corynebacterium</taxon>
    </lineage>
</organism>
<dbReference type="GO" id="GO:0006310">
    <property type="term" value="P:DNA recombination"/>
    <property type="evidence" value="ECO:0007669"/>
    <property type="project" value="UniProtKB-UniRule"/>
</dbReference>
<protein>
    <recommendedName>
        <fullName evidence="6">Holliday junction branch migration complex subunit RuvA</fullName>
    </recommendedName>
</protein>
<dbReference type="Pfam" id="PF07499">
    <property type="entry name" value="RuvA_C"/>
    <property type="match status" value="1"/>
</dbReference>
<gene>
    <name evidence="6 9" type="primary">ruvA</name>
    <name evidence="9" type="ORF">FYJ87_03480</name>
</gene>
<evidence type="ECO:0000259" key="8">
    <source>
        <dbReference type="Pfam" id="PF07499"/>
    </source>
</evidence>
<dbReference type="RefSeq" id="WP_148811733.1">
    <property type="nucleotide sequence ID" value="NZ_VSZI01000001.1"/>
</dbReference>
<comment type="caution">
    <text evidence="9">The sequence shown here is derived from an EMBL/GenBank/DDBJ whole genome shotgun (WGS) entry which is preliminary data.</text>
</comment>
<comment type="similarity">
    <text evidence="6">Belongs to the RuvA family.</text>
</comment>
<feature type="region of interest" description="Domain II" evidence="6">
    <location>
        <begin position="64"/>
        <end position="141"/>
    </location>
</feature>
<feature type="domain" description="Holliday junction DNA helicase RuvA C-terminal" evidence="8">
    <location>
        <begin position="156"/>
        <end position="202"/>
    </location>
</feature>
<sequence>MISSLRGDVIDKGLDYVVIECAGVGYRCLATGDTLATLHRGEQAFVLTSLVVRDDAHTLYAFSTPEQRETFGILQKVSGVGARLAMGVMSVLQPAGIARAVEEGDIKTLQQAPGVGKRLAERMAVDLKGKFPAPEATSDQATIGDIAANDTDTALQSQVVEALVGLGFTESKAATAVKKILEEQNGTADPSAVLREALQRLSGHKR</sequence>
<comment type="caution">
    <text evidence="6">Lacks conserved residue(s) required for the propagation of feature annotation.</text>
</comment>
<dbReference type="InterPro" id="IPR000085">
    <property type="entry name" value="RuvA"/>
</dbReference>
<dbReference type="GO" id="GO:0000400">
    <property type="term" value="F:four-way junction DNA binding"/>
    <property type="evidence" value="ECO:0007669"/>
    <property type="project" value="UniProtKB-UniRule"/>
</dbReference>
<keyword evidence="4 6" id="KW-0233">DNA recombination</keyword>
<dbReference type="SUPFAM" id="SSF50249">
    <property type="entry name" value="Nucleic acid-binding proteins"/>
    <property type="match status" value="1"/>
</dbReference>
<dbReference type="InterPro" id="IPR036267">
    <property type="entry name" value="RuvA_C_sf"/>
</dbReference>
<evidence type="ECO:0000256" key="5">
    <source>
        <dbReference type="ARBA" id="ARBA00023204"/>
    </source>
</evidence>
<comment type="function">
    <text evidence="6">The RuvA-RuvB-RuvC complex processes Holliday junction (HJ) DNA during genetic recombination and DNA repair, while the RuvA-RuvB complex plays an important role in the rescue of blocked DNA replication forks via replication fork reversal (RFR). RuvA specifically binds to HJ cruciform DNA, conferring on it an open structure. The RuvB hexamer acts as an ATP-dependent pump, pulling dsDNA into and through the RuvAB complex. HJ branch migration allows RuvC to scan DNA until it finds its consensus sequence, where it cleaves and resolves the cruciform DNA.</text>
</comment>
<dbReference type="InterPro" id="IPR012340">
    <property type="entry name" value="NA-bd_OB-fold"/>
</dbReference>
<comment type="subunit">
    <text evidence="6">Homotetramer. Forms an RuvA(8)-RuvB(12)-Holliday junction (HJ) complex. HJ DNA is sandwiched between 2 RuvA tetramers; dsDNA enters through RuvA and exits via RuvB. An RuvB hexamer assembles on each DNA strand where it exits the tetramer. Each RuvB hexamer is contacted by two RuvA subunits (via domain III) on 2 adjacent RuvB subunits; this complex drives branch migration. In the full resolvosome a probable DNA-RuvA(4)-RuvB(12)-RuvC(2) complex forms which resolves the HJ.</text>
</comment>
<keyword evidence="2 6" id="KW-0227">DNA damage</keyword>
<dbReference type="NCBIfam" id="TIGR00084">
    <property type="entry name" value="ruvA"/>
    <property type="match status" value="1"/>
</dbReference>
<dbReference type="AlphaFoldDB" id="A0A5D4FXU6"/>
<dbReference type="SUPFAM" id="SSF46929">
    <property type="entry name" value="DNA helicase RuvA subunit, C-terminal domain"/>
    <property type="match status" value="1"/>
</dbReference>
<evidence type="ECO:0000256" key="2">
    <source>
        <dbReference type="ARBA" id="ARBA00022763"/>
    </source>
</evidence>
<keyword evidence="3 6" id="KW-0238">DNA-binding</keyword>
<name>A0A5D4FXU6_9CORY</name>
<dbReference type="GO" id="GO:0006281">
    <property type="term" value="P:DNA repair"/>
    <property type="evidence" value="ECO:0007669"/>
    <property type="project" value="UniProtKB-UniRule"/>
</dbReference>
<dbReference type="Gene3D" id="1.10.150.20">
    <property type="entry name" value="5' to 3' exonuclease, C-terminal subdomain"/>
    <property type="match status" value="1"/>
</dbReference>
<dbReference type="InterPro" id="IPR011114">
    <property type="entry name" value="RuvA_C"/>
</dbReference>
<evidence type="ECO:0000313" key="10">
    <source>
        <dbReference type="Proteomes" id="UP000324726"/>
    </source>
</evidence>
<comment type="domain">
    <text evidence="6">Has three domains with a flexible linker between the domains II and III and assumes an 'L' shape. Domain III is highly mobile and contacts RuvB.</text>
</comment>
<dbReference type="HAMAP" id="MF_00031">
    <property type="entry name" value="DNA_HJ_migration_RuvA"/>
    <property type="match status" value="1"/>
</dbReference>
<dbReference type="GO" id="GO:0005524">
    <property type="term" value="F:ATP binding"/>
    <property type="evidence" value="ECO:0007669"/>
    <property type="project" value="InterPro"/>
</dbReference>
<evidence type="ECO:0000313" key="9">
    <source>
        <dbReference type="EMBL" id="TYR20055.1"/>
    </source>
</evidence>
<dbReference type="Gene3D" id="1.10.8.10">
    <property type="entry name" value="DNA helicase RuvA subunit, C-terminal domain"/>
    <property type="match status" value="1"/>
</dbReference>
<dbReference type="Pfam" id="PF01330">
    <property type="entry name" value="RuvA_N"/>
    <property type="match status" value="1"/>
</dbReference>
<dbReference type="GO" id="GO:0009379">
    <property type="term" value="C:Holliday junction helicase complex"/>
    <property type="evidence" value="ECO:0007669"/>
    <property type="project" value="InterPro"/>
</dbReference>
<dbReference type="InterPro" id="IPR013849">
    <property type="entry name" value="DNA_helicase_Holl-junc_RuvA_I"/>
</dbReference>
<evidence type="ECO:0000256" key="6">
    <source>
        <dbReference type="HAMAP-Rule" id="MF_00031"/>
    </source>
</evidence>
<dbReference type="GO" id="GO:0048476">
    <property type="term" value="C:Holliday junction resolvase complex"/>
    <property type="evidence" value="ECO:0007669"/>
    <property type="project" value="UniProtKB-UniRule"/>
</dbReference>
<dbReference type="CDD" id="cd14332">
    <property type="entry name" value="UBA_RuvA_C"/>
    <property type="match status" value="1"/>
</dbReference>
<keyword evidence="1 6" id="KW-0963">Cytoplasm</keyword>
<dbReference type="InterPro" id="IPR010994">
    <property type="entry name" value="RuvA_2-like"/>
</dbReference>
<evidence type="ECO:0000256" key="3">
    <source>
        <dbReference type="ARBA" id="ARBA00023125"/>
    </source>
</evidence>
<evidence type="ECO:0000256" key="4">
    <source>
        <dbReference type="ARBA" id="ARBA00023172"/>
    </source>
</evidence>
<dbReference type="Proteomes" id="UP000324726">
    <property type="component" value="Unassembled WGS sequence"/>
</dbReference>
<reference evidence="9 10" key="1">
    <citation type="submission" date="2019-08" db="EMBL/GenBank/DDBJ databases">
        <title>Draft genome of C. urealyticum strain VH4248.</title>
        <authorList>
            <person name="Navas J."/>
        </authorList>
    </citation>
    <scope>NUCLEOTIDE SEQUENCE [LARGE SCALE GENOMIC DNA]</scope>
    <source>
        <strain evidence="9 10">VH4248</strain>
    </source>
</reference>
<dbReference type="Gene3D" id="2.40.50.140">
    <property type="entry name" value="Nucleic acid-binding proteins"/>
    <property type="match status" value="1"/>
</dbReference>
<accession>A0A5D4FXU6</accession>
<feature type="domain" description="DNA helicase Holliday junction RuvA type" evidence="7">
    <location>
        <begin position="1"/>
        <end position="60"/>
    </location>
</feature>
<feature type="region of interest" description="Domain III" evidence="6">
    <location>
        <begin position="150"/>
        <end position="206"/>
    </location>
</feature>
<comment type="subcellular location">
    <subcellularLocation>
        <location evidence="6">Cytoplasm</location>
    </subcellularLocation>
</comment>
<dbReference type="EMBL" id="VSZI01000001">
    <property type="protein sequence ID" value="TYR20055.1"/>
    <property type="molecule type" value="Genomic_DNA"/>
</dbReference>
<evidence type="ECO:0000256" key="1">
    <source>
        <dbReference type="ARBA" id="ARBA00022490"/>
    </source>
</evidence>
<keyword evidence="5 6" id="KW-0234">DNA repair</keyword>
<dbReference type="Pfam" id="PF14520">
    <property type="entry name" value="HHH_5"/>
    <property type="match status" value="1"/>
</dbReference>
<dbReference type="SUPFAM" id="SSF47781">
    <property type="entry name" value="RuvA domain 2-like"/>
    <property type="match status" value="1"/>
</dbReference>
<evidence type="ECO:0000259" key="7">
    <source>
        <dbReference type="Pfam" id="PF01330"/>
    </source>
</evidence>